<dbReference type="Gene3D" id="2.40.37.10">
    <property type="entry name" value="Lyase, Ornithine Decarboxylase, Chain A, domain 1"/>
    <property type="match status" value="1"/>
</dbReference>
<evidence type="ECO:0000256" key="13">
    <source>
        <dbReference type="PIRSR" id="PIRSR600183-50"/>
    </source>
</evidence>
<proteinExistence type="inferred from homology"/>
<evidence type="ECO:0000256" key="9">
    <source>
        <dbReference type="ARBA" id="ARBA00060983"/>
    </source>
</evidence>
<protein>
    <recommendedName>
        <fullName evidence="11 12">Diaminopimelate decarboxylase</fullName>
        <shortName evidence="12">DAP decarboxylase</shortName>
        <shortName evidence="12">DAPDC</shortName>
        <ecNumber evidence="10 12">4.1.1.20</ecNumber>
    </recommendedName>
</protein>
<dbReference type="PROSITE" id="PS00879">
    <property type="entry name" value="ODR_DC_2_2"/>
    <property type="match status" value="1"/>
</dbReference>
<dbReference type="NCBIfam" id="TIGR01048">
    <property type="entry name" value="lysA"/>
    <property type="match status" value="1"/>
</dbReference>
<feature type="modified residue" description="N6-(pyridoxal phosphate)lysine" evidence="12 13">
    <location>
        <position position="60"/>
    </location>
</feature>
<evidence type="ECO:0000256" key="6">
    <source>
        <dbReference type="ARBA" id="ARBA00023239"/>
    </source>
</evidence>
<evidence type="ECO:0000256" key="7">
    <source>
        <dbReference type="ARBA" id="ARBA00050464"/>
    </source>
</evidence>
<name>A0A9E6PWN0_9PSED</name>
<evidence type="ECO:0000256" key="3">
    <source>
        <dbReference type="ARBA" id="ARBA00022793"/>
    </source>
</evidence>
<dbReference type="Pfam" id="PF00278">
    <property type="entry name" value="Orn_DAP_Arg_deC"/>
    <property type="match status" value="1"/>
</dbReference>
<keyword evidence="2 12" id="KW-0028">Amino-acid biosynthesis</keyword>
<feature type="binding site" evidence="12">
    <location>
        <position position="239"/>
    </location>
    <ligand>
        <name>pyridoxal 5'-phosphate</name>
        <dbReference type="ChEBI" id="CHEBI:597326"/>
    </ligand>
</feature>
<comment type="cofactor">
    <cofactor evidence="1 12 13 14">
        <name>pyridoxal 5'-phosphate</name>
        <dbReference type="ChEBI" id="CHEBI:597326"/>
    </cofactor>
</comment>
<gene>
    <name evidence="12 17" type="primary">lysA</name>
    <name evidence="17" type="ORF">HU772_000740</name>
</gene>
<comment type="pathway">
    <text evidence="8 12 14">Amino-acid biosynthesis; L-lysine biosynthesis via DAP pathway; L-lysine from DL-2,6-diaminopimelate: step 1/1.</text>
</comment>
<evidence type="ECO:0000259" key="15">
    <source>
        <dbReference type="Pfam" id="PF00278"/>
    </source>
</evidence>
<feature type="binding site" evidence="12">
    <location>
        <position position="316"/>
    </location>
    <ligand>
        <name>substrate</name>
    </ligand>
</feature>
<evidence type="ECO:0000313" key="18">
    <source>
        <dbReference type="Proteomes" id="UP000633418"/>
    </source>
</evidence>
<dbReference type="SUPFAM" id="SSF51419">
    <property type="entry name" value="PLP-binding barrel"/>
    <property type="match status" value="1"/>
</dbReference>
<dbReference type="GO" id="GO:0030170">
    <property type="term" value="F:pyridoxal phosphate binding"/>
    <property type="evidence" value="ECO:0007669"/>
    <property type="project" value="UniProtKB-UniRule"/>
</dbReference>
<organism evidence="17 18">
    <name type="scientific">Pseudomonas xantholysinigenes</name>
    <dbReference type="NCBI Taxonomy" id="2745490"/>
    <lineage>
        <taxon>Bacteria</taxon>
        <taxon>Pseudomonadati</taxon>
        <taxon>Pseudomonadota</taxon>
        <taxon>Gammaproteobacteria</taxon>
        <taxon>Pseudomonadales</taxon>
        <taxon>Pseudomonadaceae</taxon>
        <taxon>Pseudomonas</taxon>
    </lineage>
</organism>
<dbReference type="InterPro" id="IPR009006">
    <property type="entry name" value="Ala_racemase/Decarboxylase_C"/>
</dbReference>
<dbReference type="Pfam" id="PF02784">
    <property type="entry name" value="Orn_Arg_deC_N"/>
    <property type="match status" value="1"/>
</dbReference>
<accession>A0A9E6PWN0</accession>
<dbReference type="FunFam" id="3.20.20.10:FF:000003">
    <property type="entry name" value="Diaminopimelate decarboxylase"/>
    <property type="match status" value="1"/>
</dbReference>
<dbReference type="PANTHER" id="PTHR43727:SF2">
    <property type="entry name" value="GROUP IV DECARBOXYLASE"/>
    <property type="match status" value="1"/>
</dbReference>
<evidence type="ECO:0000259" key="16">
    <source>
        <dbReference type="Pfam" id="PF02784"/>
    </source>
</evidence>
<dbReference type="InterPro" id="IPR022644">
    <property type="entry name" value="De-COase2_N"/>
</dbReference>
<keyword evidence="4 12" id="KW-0663">Pyridoxal phosphate</keyword>
<dbReference type="PRINTS" id="PR01181">
    <property type="entry name" value="DAPDCRBXLASE"/>
</dbReference>
<feature type="domain" description="Orn/DAP/Arg decarboxylase 2 C-terminal" evidence="15">
    <location>
        <begin position="31"/>
        <end position="368"/>
    </location>
</feature>
<dbReference type="SUPFAM" id="SSF50621">
    <property type="entry name" value="Alanine racemase C-terminal domain-like"/>
    <property type="match status" value="1"/>
</dbReference>
<dbReference type="KEGG" id="pxn:HU772_000740"/>
<dbReference type="EC" id="4.1.1.20" evidence="10 12"/>
<keyword evidence="3 12" id="KW-0210">Decarboxylase</keyword>
<keyword evidence="18" id="KW-1185">Reference proteome</keyword>
<comment type="function">
    <text evidence="12">Specifically catalyzes the decarboxylation of meso-diaminopimelate (meso-DAP) to L-lysine.</text>
</comment>
<feature type="binding site" evidence="12">
    <location>
        <position position="370"/>
    </location>
    <ligand>
        <name>substrate</name>
    </ligand>
</feature>
<evidence type="ECO:0000256" key="8">
    <source>
        <dbReference type="ARBA" id="ARBA00060643"/>
    </source>
</evidence>
<dbReference type="PANTHER" id="PTHR43727">
    <property type="entry name" value="DIAMINOPIMELATE DECARBOXYLASE"/>
    <property type="match status" value="1"/>
</dbReference>
<feature type="binding site" evidence="12">
    <location>
        <position position="343"/>
    </location>
    <ligand>
        <name>substrate</name>
    </ligand>
</feature>
<dbReference type="GO" id="GO:0008836">
    <property type="term" value="F:diaminopimelate decarboxylase activity"/>
    <property type="evidence" value="ECO:0007669"/>
    <property type="project" value="UniProtKB-UniRule"/>
</dbReference>
<evidence type="ECO:0000256" key="11">
    <source>
        <dbReference type="ARBA" id="ARBA00074972"/>
    </source>
</evidence>
<dbReference type="FunFam" id="2.40.37.10:FF:000003">
    <property type="entry name" value="Diaminopimelate decarboxylase"/>
    <property type="match status" value="1"/>
</dbReference>
<dbReference type="EMBL" id="CP077095">
    <property type="protein sequence ID" value="QXI38656.1"/>
    <property type="molecule type" value="Genomic_DNA"/>
</dbReference>
<comment type="catalytic activity">
    <reaction evidence="7 12 14">
        <text>meso-2,6-diaminopimelate + H(+) = L-lysine + CO2</text>
        <dbReference type="Rhea" id="RHEA:15101"/>
        <dbReference type="ChEBI" id="CHEBI:15378"/>
        <dbReference type="ChEBI" id="CHEBI:16526"/>
        <dbReference type="ChEBI" id="CHEBI:32551"/>
        <dbReference type="ChEBI" id="CHEBI:57791"/>
        <dbReference type="EC" id="4.1.1.20"/>
    </reaction>
</comment>
<dbReference type="PROSITE" id="PS00878">
    <property type="entry name" value="ODR_DC_2_1"/>
    <property type="match status" value="1"/>
</dbReference>
<evidence type="ECO:0000256" key="1">
    <source>
        <dbReference type="ARBA" id="ARBA00001933"/>
    </source>
</evidence>
<keyword evidence="5 12" id="KW-0457">Lysine biosynthesis</keyword>
<dbReference type="InterPro" id="IPR022657">
    <property type="entry name" value="De-COase2_CS"/>
</dbReference>
<feature type="binding site" evidence="12">
    <location>
        <position position="276"/>
    </location>
    <ligand>
        <name>substrate</name>
    </ligand>
</feature>
<feature type="binding site" evidence="12">
    <location>
        <position position="370"/>
    </location>
    <ligand>
        <name>pyridoxal 5'-phosphate</name>
        <dbReference type="ChEBI" id="CHEBI:597326"/>
    </ligand>
</feature>
<dbReference type="InterPro" id="IPR002986">
    <property type="entry name" value="DAP_deCOOHase_LysA"/>
</dbReference>
<feature type="binding site" evidence="12">
    <location>
        <position position="312"/>
    </location>
    <ligand>
        <name>substrate</name>
    </ligand>
</feature>
<dbReference type="HAMAP" id="MF_02120">
    <property type="entry name" value="LysA"/>
    <property type="match status" value="1"/>
</dbReference>
<dbReference type="RefSeq" id="WP_186662015.1">
    <property type="nucleotide sequence ID" value="NZ_CP077095.1"/>
</dbReference>
<keyword evidence="6 12" id="KW-0456">Lyase</keyword>
<evidence type="ECO:0000256" key="10">
    <source>
        <dbReference type="ARBA" id="ARBA00066427"/>
    </source>
</evidence>
<dbReference type="AlphaFoldDB" id="A0A9E6PWN0"/>
<evidence type="ECO:0000256" key="12">
    <source>
        <dbReference type="HAMAP-Rule" id="MF_02120"/>
    </source>
</evidence>
<dbReference type="InterPro" id="IPR022643">
    <property type="entry name" value="De-COase2_C"/>
</dbReference>
<comment type="similarity">
    <text evidence="9 12">Belongs to the Orn/Lys/Arg decarboxylase class-II family. LysA subfamily.</text>
</comment>
<dbReference type="PRINTS" id="PR01179">
    <property type="entry name" value="ODADCRBXLASE"/>
</dbReference>
<evidence type="ECO:0000256" key="14">
    <source>
        <dbReference type="RuleBase" id="RU003738"/>
    </source>
</evidence>
<evidence type="ECO:0000256" key="2">
    <source>
        <dbReference type="ARBA" id="ARBA00022605"/>
    </source>
</evidence>
<dbReference type="InterPro" id="IPR029066">
    <property type="entry name" value="PLP-binding_barrel"/>
</dbReference>
<feature type="domain" description="Orn/DAP/Arg decarboxylase 2 N-terminal" evidence="16">
    <location>
        <begin position="35"/>
        <end position="280"/>
    </location>
</feature>
<dbReference type="CDD" id="cd06828">
    <property type="entry name" value="PLPDE_III_DapDC"/>
    <property type="match status" value="1"/>
</dbReference>
<feature type="active site" description="Proton donor" evidence="13">
    <location>
        <position position="342"/>
    </location>
</feature>
<dbReference type="InterPro" id="IPR000183">
    <property type="entry name" value="Orn/DAP/Arg_de-COase"/>
</dbReference>
<dbReference type="InterPro" id="IPR022653">
    <property type="entry name" value="De-COase2_pyr-phos_BS"/>
</dbReference>
<reference evidence="17 18" key="1">
    <citation type="journal article" date="2020" name="Microorganisms">
        <title>Reliable Identification of Environmental Pseudomonas Isolates Using the rpoD Gene.</title>
        <authorList>
            <consortium name="The Broad Institute Genome Sequencing Platform"/>
            <person name="Girard L."/>
            <person name="Lood C."/>
            <person name="Rokni-Zadeh H."/>
            <person name="van Noort V."/>
            <person name="Lavigne R."/>
            <person name="De Mot R."/>
        </authorList>
    </citation>
    <scope>NUCLEOTIDE SEQUENCE [LARGE SCALE GENOMIC DNA]</scope>
    <source>
        <strain evidence="17 18">RW9S1A</strain>
    </source>
</reference>
<feature type="binding site" evidence="12">
    <location>
        <begin position="273"/>
        <end position="276"/>
    </location>
    <ligand>
        <name>pyridoxal 5'-phosphate</name>
        <dbReference type="ChEBI" id="CHEBI:597326"/>
    </ligand>
</feature>
<dbReference type="Proteomes" id="UP000633418">
    <property type="component" value="Chromosome"/>
</dbReference>
<reference evidence="17 18" key="2">
    <citation type="journal article" date="2021" name="Microorganisms">
        <title>The Ever-Expanding Pseudomonas Genus: Description of 43 New Species and Partition of the Pseudomonas putida Group.</title>
        <authorList>
            <person name="Girard L."/>
            <person name="Lood C."/>
            <person name="Hofte M."/>
            <person name="Vandamme P."/>
            <person name="Rokni-Zadeh H."/>
            <person name="van Noort V."/>
            <person name="Lavigne R."/>
            <person name="De Mot R."/>
        </authorList>
    </citation>
    <scope>NUCLEOTIDE SEQUENCE [LARGE SCALE GENOMIC DNA]</scope>
    <source>
        <strain evidence="17 18">RW9S1A</strain>
    </source>
</reference>
<dbReference type="Gene3D" id="3.20.20.10">
    <property type="entry name" value="Alanine racemase"/>
    <property type="match status" value="1"/>
</dbReference>
<evidence type="ECO:0000313" key="17">
    <source>
        <dbReference type="EMBL" id="QXI38656.1"/>
    </source>
</evidence>
<comment type="subunit">
    <text evidence="12">Homodimer.</text>
</comment>
<dbReference type="GO" id="GO:0009089">
    <property type="term" value="P:lysine biosynthetic process via diaminopimelate"/>
    <property type="evidence" value="ECO:0007669"/>
    <property type="project" value="UniProtKB-UniRule"/>
</dbReference>
<sequence length="415" mass="45195">MDAFIYRDGELFAEGVALTALAERFGTPTYVYSRAHIEAQYRSYTEALQGVEHLVCFAVKANSNLGVLNLLARLGAGFDIVSGGELERVLAAGGRADRVVFSGVGKTRADMRRALEVGVHCFNVESADELERLQAVAAELGKVAPVSLRVNPDVDAGTHPYISTGLKENKFGIAIADAETLYVRAAQLPNLDVVGVDCHIGSQLTSVEPFLDALDRLLVLVDRLAECGIHLRHLDLGGGVGVRYRDEQPPVLADYIKAIRERVGSRELALVFEPGRYIVANGGVLLTRVEYLKHTEHKDFAVIDAAMNDLIRPALYQAWMDVSAVTPRDGEGRAYDLVGPICETGDFLAKDRMLDLAEGDLLAVRSAGAYGFVMSSNYNTRGRCAEVLVDGDQAFEVRRRETIPELFAGESLLPE</sequence>
<evidence type="ECO:0000256" key="5">
    <source>
        <dbReference type="ARBA" id="ARBA00023154"/>
    </source>
</evidence>
<evidence type="ECO:0000256" key="4">
    <source>
        <dbReference type="ARBA" id="ARBA00022898"/>
    </source>
</evidence>